<dbReference type="AlphaFoldDB" id="A0A4T0JQQ5"/>
<evidence type="ECO:0000313" key="3">
    <source>
        <dbReference type="EMBL" id="TIB31028.1"/>
    </source>
</evidence>
<proteinExistence type="predicted"/>
<feature type="compositionally biased region" description="Polar residues" evidence="1">
    <location>
        <begin position="263"/>
        <end position="272"/>
    </location>
</feature>
<dbReference type="Proteomes" id="UP000310689">
    <property type="component" value="Unassembled WGS sequence"/>
</dbReference>
<dbReference type="OrthoDB" id="10544149at2759"/>
<organism evidence="2 4">
    <name type="scientific">Wallemia ichthyophaga</name>
    <dbReference type="NCBI Taxonomy" id="245174"/>
    <lineage>
        <taxon>Eukaryota</taxon>
        <taxon>Fungi</taxon>
        <taxon>Dikarya</taxon>
        <taxon>Basidiomycota</taxon>
        <taxon>Wallemiomycotina</taxon>
        <taxon>Wallemiomycetes</taxon>
        <taxon>Wallemiales</taxon>
        <taxon>Wallemiaceae</taxon>
        <taxon>Wallemia</taxon>
    </lineage>
</organism>
<evidence type="ECO:0000313" key="2">
    <source>
        <dbReference type="EMBL" id="TIB07416.1"/>
    </source>
</evidence>
<feature type="region of interest" description="Disordered" evidence="1">
    <location>
        <begin position="113"/>
        <end position="206"/>
    </location>
</feature>
<dbReference type="EMBL" id="SPOI01000243">
    <property type="protein sequence ID" value="TIB31028.1"/>
    <property type="molecule type" value="Genomic_DNA"/>
</dbReference>
<feature type="compositionally biased region" description="Low complexity" evidence="1">
    <location>
        <begin position="152"/>
        <end position="165"/>
    </location>
</feature>
<accession>A0A4T0JQQ5</accession>
<gene>
    <name evidence="3" type="ORF">E3P86_03401</name>
    <name evidence="2" type="ORF">E3P90_04078</name>
</gene>
<protein>
    <submittedName>
        <fullName evidence="2">Uncharacterized protein</fullName>
    </submittedName>
</protein>
<evidence type="ECO:0000313" key="4">
    <source>
        <dbReference type="Proteomes" id="UP000306954"/>
    </source>
</evidence>
<dbReference type="Proteomes" id="UP000306954">
    <property type="component" value="Unassembled WGS sequence"/>
</dbReference>
<comment type="caution">
    <text evidence="2">The sequence shown here is derived from an EMBL/GenBank/DDBJ whole genome shotgun (WGS) entry which is preliminary data.</text>
</comment>
<evidence type="ECO:0000313" key="5">
    <source>
        <dbReference type="Proteomes" id="UP000310689"/>
    </source>
</evidence>
<name>A0A4T0JQQ5_WALIC</name>
<reference evidence="4 5" key="1">
    <citation type="submission" date="2019-03" db="EMBL/GenBank/DDBJ databases">
        <title>Sequencing 23 genomes of Wallemia ichthyophaga.</title>
        <authorList>
            <person name="Gostincar C."/>
        </authorList>
    </citation>
    <scope>NUCLEOTIDE SEQUENCE [LARGE SCALE GENOMIC DNA]</scope>
    <source>
        <strain evidence="3 5">EXF-6200</strain>
        <strain evidence="2 4">EXF-8621</strain>
    </source>
</reference>
<evidence type="ECO:0000256" key="1">
    <source>
        <dbReference type="SAM" id="MobiDB-lite"/>
    </source>
</evidence>
<dbReference type="EMBL" id="SPOF01000096">
    <property type="protein sequence ID" value="TIB07416.1"/>
    <property type="molecule type" value="Genomic_DNA"/>
</dbReference>
<feature type="compositionally biased region" description="Low complexity" evidence="1">
    <location>
        <begin position="173"/>
        <end position="189"/>
    </location>
</feature>
<feature type="region of interest" description="Disordered" evidence="1">
    <location>
        <begin position="245"/>
        <end position="272"/>
    </location>
</feature>
<sequence length="332" mass="37336">MNQNDFRQLISQSNQSKKHENLKNLNKNDKKRLSNLSTLSNDIQLLAQSKGLNLDEINKQKLNKSKEVDEHVQSELDSVISNIKPPTNQQHHSNKRSRNDILAELKRSKLDHQFDDSASTQHTYKPPSPDALNSDDDIFNDTNDKYQPPILSDSDSNSDSGSHNNIDTTSKDIQSPFSQPQSPQISQSPLRKNSLSPSPSPELDISGRLVGLTSTALPNVAQRIQSDKDAEIADQRKQRKQIWLAKQGIKKDTGDNPEPPPQKTQTDSQKLNSDYQRSHILFKRPVKSFFILFVILSPSSNLGFLHSFNVRLFTTTETDEHAIANPAIIGCK</sequence>